<proteinExistence type="inferred from homology"/>
<evidence type="ECO:0000256" key="6">
    <source>
        <dbReference type="HAMAP-Rule" id="MF_00074"/>
    </source>
</evidence>
<feature type="binding site" evidence="6">
    <location>
        <position position="125"/>
    </location>
    <ligand>
        <name>S-adenosyl-L-methionine</name>
        <dbReference type="ChEBI" id="CHEBI:59789"/>
    </ligand>
</feature>
<dbReference type="Gene3D" id="3.40.50.150">
    <property type="entry name" value="Vaccinia Virus protein VP39"/>
    <property type="match status" value="1"/>
</dbReference>
<dbReference type="GO" id="GO:0070043">
    <property type="term" value="F:rRNA (guanine-N7-)-methyltransferase activity"/>
    <property type="evidence" value="ECO:0007669"/>
    <property type="project" value="UniProtKB-UniRule"/>
</dbReference>
<comment type="function">
    <text evidence="6">Specifically methylates the N7 position of guanine in position 527 of 16S rRNA.</text>
</comment>
<dbReference type="GO" id="GO:0005829">
    <property type="term" value="C:cytosol"/>
    <property type="evidence" value="ECO:0007669"/>
    <property type="project" value="TreeGrafter"/>
</dbReference>
<comment type="subcellular location">
    <subcellularLocation>
        <location evidence="6">Cytoplasm</location>
    </subcellularLocation>
</comment>
<keyword evidence="2 6" id="KW-0698">rRNA processing</keyword>
<dbReference type="PIRSF" id="PIRSF003078">
    <property type="entry name" value="GidB"/>
    <property type="match status" value="1"/>
</dbReference>
<dbReference type="RefSeq" id="WP_347939231.1">
    <property type="nucleotide sequence ID" value="NZ_CP157197.1"/>
</dbReference>
<keyword evidence="5 6" id="KW-0949">S-adenosyl-L-methionine</keyword>
<dbReference type="PANTHER" id="PTHR31760">
    <property type="entry name" value="S-ADENOSYL-L-METHIONINE-DEPENDENT METHYLTRANSFERASES SUPERFAMILY PROTEIN"/>
    <property type="match status" value="1"/>
</dbReference>
<comment type="catalytic activity">
    <reaction evidence="6">
        <text>guanosine(527) in 16S rRNA + S-adenosyl-L-methionine = N(7)-methylguanosine(527) in 16S rRNA + S-adenosyl-L-homocysteine</text>
        <dbReference type="Rhea" id="RHEA:42732"/>
        <dbReference type="Rhea" id="RHEA-COMP:10209"/>
        <dbReference type="Rhea" id="RHEA-COMP:10210"/>
        <dbReference type="ChEBI" id="CHEBI:57856"/>
        <dbReference type="ChEBI" id="CHEBI:59789"/>
        <dbReference type="ChEBI" id="CHEBI:74269"/>
        <dbReference type="ChEBI" id="CHEBI:74480"/>
        <dbReference type="EC" id="2.1.1.170"/>
    </reaction>
</comment>
<feature type="binding site" evidence="6">
    <location>
        <begin position="112"/>
        <end position="113"/>
    </location>
    <ligand>
        <name>S-adenosyl-L-methionine</name>
        <dbReference type="ChEBI" id="CHEBI:59789"/>
    </ligand>
</feature>
<dbReference type="InterPro" id="IPR003682">
    <property type="entry name" value="rRNA_ssu_MeTfrase_G"/>
</dbReference>
<comment type="similarity">
    <text evidence="6">Belongs to the methyltransferase superfamily. RNA methyltransferase RsmG family.</text>
</comment>
<dbReference type="PANTHER" id="PTHR31760:SF0">
    <property type="entry name" value="S-ADENOSYL-L-METHIONINE-DEPENDENT METHYLTRANSFERASES SUPERFAMILY PROTEIN"/>
    <property type="match status" value="1"/>
</dbReference>
<dbReference type="AlphaFoldDB" id="A0AAU7BZD5"/>
<evidence type="ECO:0000256" key="3">
    <source>
        <dbReference type="ARBA" id="ARBA00022603"/>
    </source>
</evidence>
<dbReference type="InterPro" id="IPR029063">
    <property type="entry name" value="SAM-dependent_MTases_sf"/>
</dbReference>
<keyword evidence="3 6" id="KW-0489">Methyltransferase</keyword>
<dbReference type="NCBIfam" id="TIGR00138">
    <property type="entry name" value="rsmG_gidB"/>
    <property type="match status" value="1"/>
</dbReference>
<feature type="binding site" evidence="6">
    <location>
        <position position="63"/>
    </location>
    <ligand>
        <name>S-adenosyl-L-methionine</name>
        <dbReference type="ChEBI" id="CHEBI:59789"/>
    </ligand>
</feature>
<accession>A0AAU7BZD5</accession>
<dbReference type="EC" id="2.1.1.170" evidence="6"/>
<evidence type="ECO:0000313" key="7">
    <source>
        <dbReference type="EMBL" id="XBG66611.1"/>
    </source>
</evidence>
<reference evidence="7" key="1">
    <citation type="submission" date="2024-05" db="EMBL/GenBank/DDBJ databases">
        <title>Characterization of a novel Rickettsia species. (Rickettsia oklahomia sp. nov.) from Amblyomma americanum ticks.</title>
        <authorList>
            <person name="Korla P.K."/>
            <person name="Karounos M."/>
            <person name="Wilson J.M."/>
            <person name="Little S.E."/>
            <person name="Qurollo B.A."/>
        </authorList>
    </citation>
    <scope>NUCLEOTIDE SEQUENCE</scope>
    <source>
        <strain evidence="7">Oklahoma-10</strain>
    </source>
</reference>
<keyword evidence="4 6" id="KW-0808">Transferase</keyword>
<evidence type="ECO:0000256" key="2">
    <source>
        <dbReference type="ARBA" id="ARBA00022552"/>
    </source>
</evidence>
<dbReference type="HAMAP" id="MF_00074">
    <property type="entry name" value="16SrRNA_methyltr_G"/>
    <property type="match status" value="1"/>
</dbReference>
<dbReference type="SUPFAM" id="SSF53335">
    <property type="entry name" value="S-adenosyl-L-methionine-dependent methyltransferases"/>
    <property type="match status" value="1"/>
</dbReference>
<dbReference type="KEGG" id="rof:AAGW17_01825"/>
<protein>
    <recommendedName>
        <fullName evidence="6">Ribosomal RNA small subunit methyltransferase G</fullName>
        <ecNumber evidence="6">2.1.1.170</ecNumber>
    </recommendedName>
    <alternativeName>
        <fullName evidence="6">16S rRNA 7-methylguanosine methyltransferase</fullName>
        <shortName evidence="6">16S rRNA m7G methyltransferase</shortName>
    </alternativeName>
</protein>
<evidence type="ECO:0000256" key="5">
    <source>
        <dbReference type="ARBA" id="ARBA00022691"/>
    </source>
</evidence>
<evidence type="ECO:0000256" key="1">
    <source>
        <dbReference type="ARBA" id="ARBA00022490"/>
    </source>
</evidence>
<organism evidence="7">
    <name type="scientific">Rickettsia oklahomensis</name>
    <dbReference type="NCBI Taxonomy" id="3141789"/>
    <lineage>
        <taxon>Bacteria</taxon>
        <taxon>Pseudomonadati</taxon>
        <taxon>Pseudomonadota</taxon>
        <taxon>Alphaproteobacteria</taxon>
        <taxon>Rickettsiales</taxon>
        <taxon>Rickettsiaceae</taxon>
        <taxon>Rickettsieae</taxon>
        <taxon>Rickettsia</taxon>
        <taxon>belli group</taxon>
    </lineage>
</organism>
<evidence type="ECO:0000256" key="4">
    <source>
        <dbReference type="ARBA" id="ARBA00022679"/>
    </source>
</evidence>
<keyword evidence="1 6" id="KW-0963">Cytoplasm</keyword>
<dbReference type="EMBL" id="CP157197">
    <property type="protein sequence ID" value="XBG66611.1"/>
    <property type="molecule type" value="Genomic_DNA"/>
</dbReference>
<feature type="binding site" evidence="6">
    <location>
        <position position="68"/>
    </location>
    <ligand>
        <name>S-adenosyl-L-methionine</name>
        <dbReference type="ChEBI" id="CHEBI:59789"/>
    </ligand>
</feature>
<comment type="caution">
    <text evidence="6">Lacks conserved residue(s) required for the propagation of feature annotation.</text>
</comment>
<dbReference type="Pfam" id="PF02527">
    <property type="entry name" value="GidB"/>
    <property type="match status" value="1"/>
</dbReference>
<gene>
    <name evidence="6 7" type="primary">rsmG</name>
    <name evidence="7" type="ORF">AAGW17_01825</name>
</gene>
<name>A0AAU7BZD5_9RICK</name>
<sequence length="192" mass="22161">MIEVPHEMLEKLEMFQELIKKWNKAINLVSDNSIHNFWQRHILDSLQLIQYIDNKEIHLVDIGSGSGFPGIVLSIAGVAKVSLIEADLRKCIFLEEASKLSNNNIQIINQRIEKVEMDCSILTCRAFSNLNTIFNCIKNISVQEKFLLLKGKNYLTEIVEAKKKWLFDYLIHQSISFREGKILEVSNLTKII</sequence>